<organism evidence="3 4">
    <name type="scientific">Stieleria maiorica</name>
    <dbReference type="NCBI Taxonomy" id="2795974"/>
    <lineage>
        <taxon>Bacteria</taxon>
        <taxon>Pseudomonadati</taxon>
        <taxon>Planctomycetota</taxon>
        <taxon>Planctomycetia</taxon>
        <taxon>Pirellulales</taxon>
        <taxon>Pirellulaceae</taxon>
        <taxon>Stieleria</taxon>
    </lineage>
</organism>
<accession>A0A5B9MGA0</accession>
<dbReference type="Proteomes" id="UP000321353">
    <property type="component" value="Chromosome"/>
</dbReference>
<keyword evidence="2" id="KW-1133">Transmembrane helix</keyword>
<reference evidence="3 4" key="1">
    <citation type="submission" date="2019-02" db="EMBL/GenBank/DDBJ databases">
        <title>Planctomycetal bacteria perform biofilm scaping via a novel small molecule.</title>
        <authorList>
            <person name="Jeske O."/>
            <person name="Boedeker C."/>
            <person name="Wiegand S."/>
            <person name="Breitling P."/>
            <person name="Kallscheuer N."/>
            <person name="Jogler M."/>
            <person name="Rohde M."/>
            <person name="Petersen J."/>
            <person name="Medema M.H."/>
            <person name="Surup F."/>
            <person name="Jogler C."/>
        </authorList>
    </citation>
    <scope>NUCLEOTIDE SEQUENCE [LARGE SCALE GENOMIC DNA]</scope>
    <source>
        <strain evidence="3 4">Mal15</strain>
    </source>
</reference>
<keyword evidence="4" id="KW-1185">Reference proteome</keyword>
<proteinExistence type="predicted"/>
<feature type="transmembrane region" description="Helical" evidence="2">
    <location>
        <begin position="61"/>
        <end position="82"/>
    </location>
</feature>
<gene>
    <name evidence="3" type="ORF">Mal15_31090</name>
</gene>
<name>A0A5B9MGA0_9BACT</name>
<dbReference type="AlphaFoldDB" id="A0A5B9MGA0"/>
<keyword evidence="1" id="KW-0175">Coiled coil</keyword>
<evidence type="ECO:0000256" key="1">
    <source>
        <dbReference type="SAM" id="Coils"/>
    </source>
</evidence>
<dbReference type="EMBL" id="CP036264">
    <property type="protein sequence ID" value="QEF99050.1"/>
    <property type="molecule type" value="Genomic_DNA"/>
</dbReference>
<feature type="transmembrane region" description="Helical" evidence="2">
    <location>
        <begin position="94"/>
        <end position="113"/>
    </location>
</feature>
<evidence type="ECO:0000256" key="2">
    <source>
        <dbReference type="SAM" id="Phobius"/>
    </source>
</evidence>
<evidence type="ECO:0000313" key="3">
    <source>
        <dbReference type="EMBL" id="QEF99050.1"/>
    </source>
</evidence>
<sequence>MFPRHGGQFELALKSLFPELKHSNVSSRLRRAGNPTMSQRNRFLIDPKVQWSIIRRMSMHWSLTILALLAIGIGVQMIYAPGNQTFSQAISRSFGAQAPLLCIMLMLYPVYVWDIVKLTHRFAGPMLRLRGILNELADGGRAMKLRFRPNDFWQETATDFNRFYEEHLRLKSRCEELENELKALTEAGKKLESAKLST</sequence>
<dbReference type="KEGG" id="smam:Mal15_31090"/>
<keyword evidence="2" id="KW-0472">Membrane</keyword>
<keyword evidence="2" id="KW-0812">Transmembrane</keyword>
<evidence type="ECO:0008006" key="5">
    <source>
        <dbReference type="Google" id="ProtNLM"/>
    </source>
</evidence>
<evidence type="ECO:0000313" key="4">
    <source>
        <dbReference type="Proteomes" id="UP000321353"/>
    </source>
</evidence>
<feature type="coiled-coil region" evidence="1">
    <location>
        <begin position="160"/>
        <end position="194"/>
    </location>
</feature>
<protein>
    <recommendedName>
        <fullName evidence="5">HAMP domain-containing protein</fullName>
    </recommendedName>
</protein>